<evidence type="ECO:0000256" key="4">
    <source>
        <dbReference type="ARBA" id="ARBA00022989"/>
    </source>
</evidence>
<evidence type="ECO:0008006" key="8">
    <source>
        <dbReference type="Google" id="ProtNLM"/>
    </source>
</evidence>
<sequence>MGLYDAFPDQVAVFMLVMMRTGAVIFSAPVFGSPNVPAQIKAATTVLFSLSIFPLISIPNQSIGSDALHFILYAIRESLVGLMLGFIVSLLM</sequence>
<feature type="transmembrane region" description="Helical" evidence="6">
    <location>
        <begin position="38"/>
        <end position="58"/>
    </location>
</feature>
<evidence type="ECO:0000256" key="6">
    <source>
        <dbReference type="SAM" id="Phobius"/>
    </source>
</evidence>
<organism evidence="7">
    <name type="scientific">marine metagenome</name>
    <dbReference type="NCBI Taxonomy" id="408172"/>
    <lineage>
        <taxon>unclassified sequences</taxon>
        <taxon>metagenomes</taxon>
        <taxon>ecological metagenomes</taxon>
    </lineage>
</organism>
<evidence type="ECO:0000256" key="5">
    <source>
        <dbReference type="ARBA" id="ARBA00023136"/>
    </source>
</evidence>
<dbReference type="InterPro" id="IPR002010">
    <property type="entry name" value="T3SS_IM_R"/>
</dbReference>
<dbReference type="GO" id="GO:0006605">
    <property type="term" value="P:protein targeting"/>
    <property type="evidence" value="ECO:0007669"/>
    <property type="project" value="InterPro"/>
</dbReference>
<dbReference type="PANTHER" id="PTHR30065">
    <property type="entry name" value="FLAGELLAR BIOSYNTHETIC PROTEIN FLIR"/>
    <property type="match status" value="1"/>
</dbReference>
<protein>
    <recommendedName>
        <fullName evidence="8">Flagellar biosynthetic protein FliR</fullName>
    </recommendedName>
</protein>
<keyword evidence="3 6" id="KW-0812">Transmembrane</keyword>
<evidence type="ECO:0000256" key="3">
    <source>
        <dbReference type="ARBA" id="ARBA00022692"/>
    </source>
</evidence>
<keyword evidence="2" id="KW-1003">Cell membrane</keyword>
<feature type="transmembrane region" description="Helical" evidence="6">
    <location>
        <begin position="12"/>
        <end position="32"/>
    </location>
</feature>
<dbReference type="GO" id="GO:0005886">
    <property type="term" value="C:plasma membrane"/>
    <property type="evidence" value="ECO:0007669"/>
    <property type="project" value="UniProtKB-SubCell"/>
</dbReference>
<dbReference type="EMBL" id="UINC01063108">
    <property type="protein sequence ID" value="SVB90384.1"/>
    <property type="molecule type" value="Genomic_DNA"/>
</dbReference>
<evidence type="ECO:0000256" key="1">
    <source>
        <dbReference type="ARBA" id="ARBA00004651"/>
    </source>
</evidence>
<evidence type="ECO:0000313" key="7">
    <source>
        <dbReference type="EMBL" id="SVB90384.1"/>
    </source>
</evidence>
<keyword evidence="4 6" id="KW-1133">Transmembrane helix</keyword>
<reference evidence="7" key="1">
    <citation type="submission" date="2018-05" db="EMBL/GenBank/DDBJ databases">
        <authorList>
            <person name="Lanie J.A."/>
            <person name="Ng W.-L."/>
            <person name="Kazmierczak K.M."/>
            <person name="Andrzejewski T.M."/>
            <person name="Davidsen T.M."/>
            <person name="Wayne K.J."/>
            <person name="Tettelin H."/>
            <person name="Glass J.I."/>
            <person name="Rusch D."/>
            <person name="Podicherti R."/>
            <person name="Tsui H.-C.T."/>
            <person name="Winkler M.E."/>
        </authorList>
    </citation>
    <scope>NUCLEOTIDE SEQUENCE</scope>
</reference>
<evidence type="ECO:0000256" key="2">
    <source>
        <dbReference type="ARBA" id="ARBA00022475"/>
    </source>
</evidence>
<proteinExistence type="predicted"/>
<dbReference type="Pfam" id="PF01311">
    <property type="entry name" value="Bac_export_1"/>
    <property type="match status" value="1"/>
</dbReference>
<feature type="transmembrane region" description="Helical" evidence="6">
    <location>
        <begin position="70"/>
        <end position="91"/>
    </location>
</feature>
<feature type="non-terminal residue" evidence="7">
    <location>
        <position position="92"/>
    </location>
</feature>
<name>A0A382HSN7_9ZZZZ</name>
<dbReference type="AlphaFoldDB" id="A0A382HSN7"/>
<comment type="subcellular location">
    <subcellularLocation>
        <location evidence="1">Cell membrane</location>
        <topology evidence="1">Multi-pass membrane protein</topology>
    </subcellularLocation>
</comment>
<dbReference type="PANTHER" id="PTHR30065:SF1">
    <property type="entry name" value="SURFACE PRESENTATION OF ANTIGENS PROTEIN SPAR"/>
    <property type="match status" value="1"/>
</dbReference>
<keyword evidence="5 6" id="KW-0472">Membrane</keyword>
<accession>A0A382HSN7</accession>
<gene>
    <name evidence="7" type="ORF">METZ01_LOCUS243238</name>
</gene>